<organism evidence="2 3">
    <name type="scientific">Papaver somniferum</name>
    <name type="common">Opium poppy</name>
    <dbReference type="NCBI Taxonomy" id="3469"/>
    <lineage>
        <taxon>Eukaryota</taxon>
        <taxon>Viridiplantae</taxon>
        <taxon>Streptophyta</taxon>
        <taxon>Embryophyta</taxon>
        <taxon>Tracheophyta</taxon>
        <taxon>Spermatophyta</taxon>
        <taxon>Magnoliopsida</taxon>
        <taxon>Ranunculales</taxon>
        <taxon>Papaveraceae</taxon>
        <taxon>Papaveroideae</taxon>
        <taxon>Papaver</taxon>
    </lineage>
</organism>
<dbReference type="Gramene" id="RZC74628">
    <property type="protein sequence ID" value="RZC74628"/>
    <property type="gene ID" value="C5167_050105"/>
</dbReference>
<sequence length="132" mass="15023">MPTKDMPKNFLIGLEIEYTNCSGRPVSSFNVPEKVNVEEEISIDYSSPAVAFQEKYSGFSINDLGDQPHEDDNDNFAWDRSDVPIETVDYVTQVNSQRQDDDGEDDLVTIYTDSSDEEEEFLSNDNDEMDCD</sequence>
<reference evidence="2 3" key="1">
    <citation type="journal article" date="2018" name="Science">
        <title>The opium poppy genome and morphinan production.</title>
        <authorList>
            <person name="Guo L."/>
            <person name="Winzer T."/>
            <person name="Yang X."/>
            <person name="Li Y."/>
            <person name="Ning Z."/>
            <person name="He Z."/>
            <person name="Teodor R."/>
            <person name="Lu Y."/>
            <person name="Bowser T.A."/>
            <person name="Graham I.A."/>
            <person name="Ye K."/>
        </authorList>
    </citation>
    <scope>NUCLEOTIDE SEQUENCE [LARGE SCALE GENOMIC DNA]</scope>
    <source>
        <strain evidence="3">cv. HN1</strain>
        <tissue evidence="2">Leaves</tissue>
    </source>
</reference>
<dbReference type="Proteomes" id="UP000316621">
    <property type="component" value="Chromosome 8"/>
</dbReference>
<dbReference type="EMBL" id="CM010722">
    <property type="protein sequence ID" value="RZC74628.1"/>
    <property type="molecule type" value="Genomic_DNA"/>
</dbReference>
<gene>
    <name evidence="2" type="ORF">C5167_050105</name>
</gene>
<feature type="region of interest" description="Disordered" evidence="1">
    <location>
        <begin position="62"/>
        <end position="81"/>
    </location>
</feature>
<name>A0A4Y7KR44_PAPSO</name>
<accession>A0A4Y7KR44</accession>
<feature type="compositionally biased region" description="Acidic residues" evidence="1">
    <location>
        <begin position="114"/>
        <end position="132"/>
    </location>
</feature>
<evidence type="ECO:0000256" key="1">
    <source>
        <dbReference type="SAM" id="MobiDB-lite"/>
    </source>
</evidence>
<dbReference type="AlphaFoldDB" id="A0A4Y7KR44"/>
<protein>
    <submittedName>
        <fullName evidence="2">Uncharacterized protein</fullName>
    </submittedName>
</protein>
<proteinExistence type="predicted"/>
<keyword evidence="3" id="KW-1185">Reference proteome</keyword>
<feature type="region of interest" description="Disordered" evidence="1">
    <location>
        <begin position="112"/>
        <end position="132"/>
    </location>
</feature>
<evidence type="ECO:0000313" key="3">
    <source>
        <dbReference type="Proteomes" id="UP000316621"/>
    </source>
</evidence>
<evidence type="ECO:0000313" key="2">
    <source>
        <dbReference type="EMBL" id="RZC74628.1"/>
    </source>
</evidence>